<dbReference type="GO" id="GO:0005739">
    <property type="term" value="C:mitochondrion"/>
    <property type="evidence" value="ECO:0007669"/>
    <property type="project" value="TreeGrafter"/>
</dbReference>
<dbReference type="InterPro" id="IPR012000">
    <property type="entry name" value="Thiamin_PyroP_enz_cen_dom"/>
</dbReference>
<dbReference type="AlphaFoldDB" id="A0A0G4M9K3"/>
<dbReference type="GO" id="GO:0000287">
    <property type="term" value="F:magnesium ion binding"/>
    <property type="evidence" value="ECO:0007669"/>
    <property type="project" value="InterPro"/>
</dbReference>
<dbReference type="Pfam" id="PF00205">
    <property type="entry name" value="TPP_enzyme_M"/>
    <property type="match status" value="1"/>
</dbReference>
<accession>A0A0G4M9K3</accession>
<feature type="domain" description="Thiamine pyrophosphate enzyme central" evidence="4">
    <location>
        <begin position="265"/>
        <end position="376"/>
    </location>
</feature>
<gene>
    <name evidence="7" type="ORF">BN1723_003714</name>
</gene>
<name>A0A0G4M9K3_VERLO</name>
<dbReference type="InterPro" id="IPR045229">
    <property type="entry name" value="TPP_enz"/>
</dbReference>
<dbReference type="NCBIfam" id="NF006203">
    <property type="entry name" value="PRK08327.1"/>
    <property type="match status" value="1"/>
</dbReference>
<dbReference type="InterPro" id="IPR012001">
    <property type="entry name" value="Thiamin_PyroP_enz_TPP-bd_dom"/>
</dbReference>
<protein>
    <submittedName>
        <fullName evidence="7">Uncharacterized protein</fullName>
    </submittedName>
</protein>
<evidence type="ECO:0000259" key="4">
    <source>
        <dbReference type="Pfam" id="PF00205"/>
    </source>
</evidence>
<organism evidence="7 8">
    <name type="scientific">Verticillium longisporum</name>
    <name type="common">Verticillium dahliae var. longisporum</name>
    <dbReference type="NCBI Taxonomy" id="100787"/>
    <lineage>
        <taxon>Eukaryota</taxon>
        <taxon>Fungi</taxon>
        <taxon>Dikarya</taxon>
        <taxon>Ascomycota</taxon>
        <taxon>Pezizomycotina</taxon>
        <taxon>Sordariomycetes</taxon>
        <taxon>Hypocreomycetidae</taxon>
        <taxon>Glomerellales</taxon>
        <taxon>Plectosphaerellaceae</taxon>
        <taxon>Verticillium</taxon>
    </lineage>
</organism>
<dbReference type="PANTHER" id="PTHR18968">
    <property type="entry name" value="THIAMINE PYROPHOSPHATE ENZYMES"/>
    <property type="match status" value="1"/>
</dbReference>
<reference evidence="8" key="1">
    <citation type="submission" date="2015-05" db="EMBL/GenBank/DDBJ databases">
        <authorList>
            <person name="Fogelqvist Johan"/>
        </authorList>
    </citation>
    <scope>NUCLEOTIDE SEQUENCE [LARGE SCALE GENOMIC DNA]</scope>
</reference>
<dbReference type="PANTHER" id="PTHR18968:SF164">
    <property type="entry name" value="PYRUVATE DECARBOXYLASE"/>
    <property type="match status" value="1"/>
</dbReference>
<keyword evidence="2 3" id="KW-0786">Thiamine pyrophosphate</keyword>
<dbReference type="Gene3D" id="3.40.50.970">
    <property type="match status" value="2"/>
</dbReference>
<dbReference type="EMBL" id="CVQI01023335">
    <property type="protein sequence ID" value="CRK30967.1"/>
    <property type="molecule type" value="Genomic_DNA"/>
</dbReference>
<feature type="domain" description="Thiamine pyrophosphate enzyme TPP-binding" evidence="5">
    <location>
        <begin position="477"/>
        <end position="655"/>
    </location>
</feature>
<evidence type="ECO:0000259" key="6">
    <source>
        <dbReference type="Pfam" id="PF02776"/>
    </source>
</evidence>
<dbReference type="GO" id="GO:0003984">
    <property type="term" value="F:acetolactate synthase activity"/>
    <property type="evidence" value="ECO:0007669"/>
    <property type="project" value="TreeGrafter"/>
</dbReference>
<comment type="similarity">
    <text evidence="1 3">Belongs to the TPP enzyme family.</text>
</comment>
<evidence type="ECO:0000313" key="7">
    <source>
        <dbReference type="EMBL" id="CRK30967.1"/>
    </source>
</evidence>
<dbReference type="SUPFAM" id="SSF52518">
    <property type="entry name" value="Thiamin diphosphate-binding fold (THDP-binding)"/>
    <property type="match status" value="2"/>
</dbReference>
<dbReference type="Gene3D" id="3.40.50.1220">
    <property type="entry name" value="TPP-binding domain"/>
    <property type="match status" value="1"/>
</dbReference>
<feature type="domain" description="Thiamine pyrophosphate enzyme N-terminal TPP-binding" evidence="6">
    <location>
        <begin position="45"/>
        <end position="150"/>
    </location>
</feature>
<dbReference type="Proteomes" id="UP000045706">
    <property type="component" value="Unassembled WGS sequence"/>
</dbReference>
<proteinExistence type="inferred from homology"/>
<evidence type="ECO:0000259" key="5">
    <source>
        <dbReference type="Pfam" id="PF02775"/>
    </source>
</evidence>
<evidence type="ECO:0000256" key="1">
    <source>
        <dbReference type="ARBA" id="ARBA00007812"/>
    </source>
</evidence>
<dbReference type="Pfam" id="PF02775">
    <property type="entry name" value="TPP_enzyme_C"/>
    <property type="match status" value="1"/>
</dbReference>
<dbReference type="InterPro" id="IPR029061">
    <property type="entry name" value="THDP-binding"/>
</dbReference>
<dbReference type="GO" id="GO:0050660">
    <property type="term" value="F:flavin adenine dinucleotide binding"/>
    <property type="evidence" value="ECO:0007669"/>
    <property type="project" value="TreeGrafter"/>
</dbReference>
<sequence length="660" mass="71699">MSPVTSPLLLRQQAISHVRRFSRGRRRPVRWRAPEVVSPDNSVSGASAILHALQAAGVTHLFVNLGSDHPAFLTAFALKAYPRVKVVTSPNEMNALSAASGYAMVTGKPAAILVHVECGTQALAGAVHNISKGRLPVVIVAGTVPITMEGELPGSRNDEHTRTSAVYRLTLGKDIHFIQDIPDQRSIVRQYMKYDHEIRSPHNAVQIVLRALQIATSTPQGPTYVMASRETLEAQTLIQSIKPSQDPEKNLWMEKIGLHMQDVARLGDILIRAKSPLIVTSYAGRNPAAFRALHDLARRLAIPVHENAPVINNFPTTSFLHQGHTWNGGGQLEALAEADVVLVVDSDVPWIPSESRPSDEARVFHLDCDPLKSSATLWSLPAEKRWMCDASVALKQLDEYVKTSLELFTEAAKSRINVRTCLLTRRFEARARRLEAEEVASSDGKVTVPYFMSRFRKATEGLDVLALNESTTNLGKVADHLRHDQHNSLLGSGGGSLGWYSGAAVGVAMALGEEAAVGDAADRFVTAFVGDGTFLFGVPASAYWMAMRYATPYLTVVWNNGGWTSPKNACLRIHPEMKDFVPRSDGEGRHGGSRATALAEAMGVSISPSPSFGKIAEGAGDAWWTVVKRADEVDGAIAEGVRMVRELKRCAVIEVAIASV</sequence>
<dbReference type="GO" id="GO:0030976">
    <property type="term" value="F:thiamine pyrophosphate binding"/>
    <property type="evidence" value="ECO:0007669"/>
    <property type="project" value="InterPro"/>
</dbReference>
<dbReference type="Pfam" id="PF02776">
    <property type="entry name" value="TPP_enzyme_N"/>
    <property type="match status" value="1"/>
</dbReference>
<dbReference type="SUPFAM" id="SSF52467">
    <property type="entry name" value="DHS-like NAD/FAD-binding domain"/>
    <property type="match status" value="1"/>
</dbReference>
<dbReference type="InterPro" id="IPR011766">
    <property type="entry name" value="TPP_enzyme_TPP-bd"/>
</dbReference>
<dbReference type="InterPro" id="IPR029035">
    <property type="entry name" value="DHS-like_NAD/FAD-binding_dom"/>
</dbReference>
<evidence type="ECO:0000313" key="8">
    <source>
        <dbReference type="Proteomes" id="UP000045706"/>
    </source>
</evidence>
<dbReference type="GO" id="GO:0005948">
    <property type="term" value="C:acetolactate synthase complex"/>
    <property type="evidence" value="ECO:0007669"/>
    <property type="project" value="TreeGrafter"/>
</dbReference>
<dbReference type="GO" id="GO:0009097">
    <property type="term" value="P:isoleucine biosynthetic process"/>
    <property type="evidence" value="ECO:0007669"/>
    <property type="project" value="TreeGrafter"/>
</dbReference>
<dbReference type="GO" id="GO:0009099">
    <property type="term" value="P:L-valine biosynthetic process"/>
    <property type="evidence" value="ECO:0007669"/>
    <property type="project" value="TreeGrafter"/>
</dbReference>
<dbReference type="CDD" id="cd07035">
    <property type="entry name" value="TPP_PYR_POX_like"/>
    <property type="match status" value="1"/>
</dbReference>
<evidence type="ECO:0000256" key="3">
    <source>
        <dbReference type="RuleBase" id="RU362132"/>
    </source>
</evidence>
<evidence type="ECO:0000256" key="2">
    <source>
        <dbReference type="ARBA" id="ARBA00023052"/>
    </source>
</evidence>